<reference evidence="1" key="1">
    <citation type="submission" date="2021-01" db="EMBL/GenBank/DDBJ databases">
        <authorList>
            <consortium name="Genoscope - CEA"/>
            <person name="William W."/>
        </authorList>
    </citation>
    <scope>NUCLEOTIDE SEQUENCE</scope>
</reference>
<evidence type="ECO:0000313" key="2">
    <source>
        <dbReference type="Proteomes" id="UP000683925"/>
    </source>
</evidence>
<name>A0A8S1XH09_PAROT</name>
<organism evidence="1 2">
    <name type="scientific">Paramecium octaurelia</name>
    <dbReference type="NCBI Taxonomy" id="43137"/>
    <lineage>
        <taxon>Eukaryota</taxon>
        <taxon>Sar</taxon>
        <taxon>Alveolata</taxon>
        <taxon>Ciliophora</taxon>
        <taxon>Intramacronucleata</taxon>
        <taxon>Oligohymenophorea</taxon>
        <taxon>Peniculida</taxon>
        <taxon>Parameciidae</taxon>
        <taxon>Paramecium</taxon>
    </lineage>
</organism>
<protein>
    <submittedName>
        <fullName evidence="1">Uncharacterized protein</fullName>
    </submittedName>
</protein>
<dbReference type="Proteomes" id="UP000683925">
    <property type="component" value="Unassembled WGS sequence"/>
</dbReference>
<dbReference type="EMBL" id="CAJJDP010000122">
    <property type="protein sequence ID" value="CAD8200476.1"/>
    <property type="molecule type" value="Genomic_DNA"/>
</dbReference>
<evidence type="ECO:0000313" key="1">
    <source>
        <dbReference type="EMBL" id="CAD8200476.1"/>
    </source>
</evidence>
<dbReference type="AlphaFoldDB" id="A0A8S1XH09"/>
<proteinExistence type="predicted"/>
<accession>A0A8S1XH09</accession>
<gene>
    <name evidence="1" type="ORF">POCTA_138.1.T1220020</name>
</gene>
<sequence length="70" mass="7993">MCGFSLQNNQNQHSSPCQICKCISVKLQGLKTSAYIEGRWQIDQNTGLSVLNRMQNIQEIVLAMLYLMMQ</sequence>
<keyword evidence="2" id="KW-1185">Reference proteome</keyword>
<comment type="caution">
    <text evidence="1">The sequence shown here is derived from an EMBL/GenBank/DDBJ whole genome shotgun (WGS) entry which is preliminary data.</text>
</comment>